<evidence type="ECO:0000313" key="9">
    <source>
        <dbReference type="Proteomes" id="UP000230052"/>
    </source>
</evidence>
<organism evidence="8 9">
    <name type="scientific">Candidatus Aquitaenariimonas noxiae</name>
    <dbReference type="NCBI Taxonomy" id="1974741"/>
    <lineage>
        <taxon>Bacteria</taxon>
        <taxon>Pseudomonadati</taxon>
        <taxon>Candidatus Omnitrophota</taxon>
        <taxon>Candidatus Aquitaenariimonas</taxon>
    </lineage>
</organism>
<protein>
    <recommendedName>
        <fullName evidence="6">Ferredoxin</fullName>
    </recommendedName>
</protein>
<accession>A0A2J0KVJ0</accession>
<keyword evidence="1 6" id="KW-0813">Transport</keyword>
<dbReference type="InterPro" id="IPR051269">
    <property type="entry name" value="Fe-S_cluster_ET"/>
</dbReference>
<dbReference type="PRINTS" id="PR00352">
    <property type="entry name" value="3FE4SFRDOXIN"/>
</dbReference>
<evidence type="ECO:0000256" key="2">
    <source>
        <dbReference type="ARBA" id="ARBA00022723"/>
    </source>
</evidence>
<dbReference type="PROSITE" id="PS51379">
    <property type="entry name" value="4FE4S_FER_2"/>
    <property type="match status" value="1"/>
</dbReference>
<dbReference type="InterPro" id="IPR017900">
    <property type="entry name" value="4Fe4S_Fe_S_CS"/>
</dbReference>
<gene>
    <name evidence="8" type="ORF">COS99_05700</name>
</gene>
<reference evidence="8 9" key="1">
    <citation type="submission" date="2017-09" db="EMBL/GenBank/DDBJ databases">
        <title>Depth-based differentiation of microbial function through sediment-hosted aquifers and enrichment of novel symbionts in the deep terrestrial subsurface.</title>
        <authorList>
            <person name="Probst A.J."/>
            <person name="Ladd B."/>
            <person name="Jarett J.K."/>
            <person name="Geller-Mcgrath D.E."/>
            <person name="Sieber C.M."/>
            <person name="Emerson J.B."/>
            <person name="Anantharaman K."/>
            <person name="Thomas B.C."/>
            <person name="Malmstrom R."/>
            <person name="Stieglmeier M."/>
            <person name="Klingl A."/>
            <person name="Woyke T."/>
            <person name="Ryan C.M."/>
            <person name="Banfield J.F."/>
        </authorList>
    </citation>
    <scope>NUCLEOTIDE SEQUENCE [LARGE SCALE GENOMIC DNA]</scope>
    <source>
        <strain evidence="8">CG07_land_8_20_14_0_80_42_15</strain>
    </source>
</reference>
<dbReference type="SUPFAM" id="SSF54862">
    <property type="entry name" value="4Fe-4S ferredoxins"/>
    <property type="match status" value="1"/>
</dbReference>
<evidence type="ECO:0000256" key="5">
    <source>
        <dbReference type="ARBA" id="ARBA00023014"/>
    </source>
</evidence>
<keyword evidence="2 6" id="KW-0479">Metal-binding</keyword>
<sequence length="62" mass="6627">MKASVDPEICIGCTLCTQTCPGVFKMKDGKSIAYKNPVPDAFKEACKNAAQECPASAIMIEE</sequence>
<dbReference type="GO" id="GO:0051536">
    <property type="term" value="F:iron-sulfur cluster binding"/>
    <property type="evidence" value="ECO:0007669"/>
    <property type="project" value="UniProtKB-KW"/>
</dbReference>
<dbReference type="InterPro" id="IPR001080">
    <property type="entry name" value="3Fe4S_ferredoxin"/>
</dbReference>
<keyword evidence="3 6" id="KW-0249">Electron transport</keyword>
<dbReference type="PROSITE" id="PS00198">
    <property type="entry name" value="4FE4S_FER_1"/>
    <property type="match status" value="1"/>
</dbReference>
<dbReference type="Pfam" id="PF13370">
    <property type="entry name" value="Fer4_13"/>
    <property type="match status" value="1"/>
</dbReference>
<keyword evidence="5 6" id="KW-0411">Iron-sulfur</keyword>
<feature type="domain" description="4Fe-4S ferredoxin-type" evidence="7">
    <location>
        <begin position="1"/>
        <end position="29"/>
    </location>
</feature>
<dbReference type="GO" id="GO:0009055">
    <property type="term" value="F:electron transfer activity"/>
    <property type="evidence" value="ECO:0007669"/>
    <property type="project" value="UniProtKB-UniRule"/>
</dbReference>
<evidence type="ECO:0000256" key="3">
    <source>
        <dbReference type="ARBA" id="ARBA00022982"/>
    </source>
</evidence>
<dbReference type="Gene3D" id="3.30.70.20">
    <property type="match status" value="1"/>
</dbReference>
<comment type="function">
    <text evidence="6">Ferredoxins are iron-sulfur proteins that transfer electrons in a wide variety of metabolic reactions.</text>
</comment>
<evidence type="ECO:0000256" key="4">
    <source>
        <dbReference type="ARBA" id="ARBA00023004"/>
    </source>
</evidence>
<dbReference type="InterPro" id="IPR017896">
    <property type="entry name" value="4Fe4S_Fe-S-bd"/>
</dbReference>
<evidence type="ECO:0000256" key="1">
    <source>
        <dbReference type="ARBA" id="ARBA00022448"/>
    </source>
</evidence>
<dbReference type="EMBL" id="PEWV01000060">
    <property type="protein sequence ID" value="PIU41354.1"/>
    <property type="molecule type" value="Genomic_DNA"/>
</dbReference>
<comment type="caution">
    <text evidence="8">The sequence shown here is derived from an EMBL/GenBank/DDBJ whole genome shotgun (WGS) entry which is preliminary data.</text>
</comment>
<evidence type="ECO:0000259" key="7">
    <source>
        <dbReference type="PROSITE" id="PS51379"/>
    </source>
</evidence>
<evidence type="ECO:0000313" key="8">
    <source>
        <dbReference type="EMBL" id="PIU41354.1"/>
    </source>
</evidence>
<dbReference type="PANTHER" id="PTHR36923:SF3">
    <property type="entry name" value="FERREDOXIN"/>
    <property type="match status" value="1"/>
</dbReference>
<dbReference type="AlphaFoldDB" id="A0A2J0KVJ0"/>
<name>A0A2J0KVJ0_9BACT</name>
<keyword evidence="4 6" id="KW-0408">Iron</keyword>
<proteinExistence type="predicted"/>
<dbReference type="GO" id="GO:0005506">
    <property type="term" value="F:iron ion binding"/>
    <property type="evidence" value="ECO:0007669"/>
    <property type="project" value="UniProtKB-UniRule"/>
</dbReference>
<evidence type="ECO:0000256" key="6">
    <source>
        <dbReference type="RuleBase" id="RU368020"/>
    </source>
</evidence>
<dbReference type="PANTHER" id="PTHR36923">
    <property type="entry name" value="FERREDOXIN"/>
    <property type="match status" value="1"/>
</dbReference>
<dbReference type="Proteomes" id="UP000230052">
    <property type="component" value="Unassembled WGS sequence"/>
</dbReference>